<dbReference type="HOGENOM" id="CLU_1472283_0_0_9"/>
<dbReference type="EMBL" id="AGXA01000021">
    <property type="protein sequence ID" value="EKU93370.1"/>
    <property type="molecule type" value="Genomic_DNA"/>
</dbReference>
<gene>
    <name evidence="2" type="ORF">HMPREF9698_01118</name>
</gene>
<comment type="caution">
    <text evidence="2">The sequence shown here is derived from an EMBL/GenBank/DDBJ whole genome shotgun (WGS) entry which is preliminary data.</text>
</comment>
<evidence type="ECO:0000256" key="1">
    <source>
        <dbReference type="SAM" id="MobiDB-lite"/>
    </source>
</evidence>
<keyword evidence="3" id="KW-1185">Reference proteome</keyword>
<evidence type="ECO:0000313" key="3">
    <source>
        <dbReference type="Proteomes" id="UP000009875"/>
    </source>
</evidence>
<dbReference type="STRING" id="883081.HMPREF9698_01118"/>
<dbReference type="Proteomes" id="UP000009875">
    <property type="component" value="Unassembled WGS sequence"/>
</dbReference>
<accession>K9EW24</accession>
<feature type="region of interest" description="Disordered" evidence="1">
    <location>
        <begin position="1"/>
        <end position="20"/>
    </location>
</feature>
<organism evidence="2 3">
    <name type="scientific">Alloiococcus otitis ATCC 51267</name>
    <dbReference type="NCBI Taxonomy" id="883081"/>
    <lineage>
        <taxon>Bacteria</taxon>
        <taxon>Bacillati</taxon>
        <taxon>Bacillota</taxon>
        <taxon>Bacilli</taxon>
        <taxon>Lactobacillales</taxon>
        <taxon>Carnobacteriaceae</taxon>
        <taxon>Alloiococcus</taxon>
    </lineage>
</organism>
<evidence type="ECO:0000313" key="2">
    <source>
        <dbReference type="EMBL" id="EKU93370.1"/>
    </source>
</evidence>
<protein>
    <recommendedName>
        <fullName evidence="4">DUF4355 domain-containing protein</fullName>
    </recommendedName>
</protein>
<dbReference type="AlphaFoldDB" id="K9EW24"/>
<sequence>MADEEQKQDQTQAEEEKTVQVAEMKRRLEKEQDKYQKQIDELKENQEEAVKRAYEQAQKEAKMSADELADYRIKETERKQEEERQKYEEQIAEYKRREKQREIHDESIKKLDELNIPVNQSTLDLVQADSLDGMSSRADALAKVISAVKSEYATSKPPKVSGGTEADDSDQNMFDILDQAKER</sequence>
<evidence type="ECO:0008006" key="4">
    <source>
        <dbReference type="Google" id="ProtNLM"/>
    </source>
</evidence>
<dbReference type="RefSeq" id="WP_003778218.1">
    <property type="nucleotide sequence ID" value="NZ_JH992959.1"/>
</dbReference>
<reference evidence="2 3" key="1">
    <citation type="submission" date="2012-09" db="EMBL/GenBank/DDBJ databases">
        <title>The Genome Sequence of Alloiococcus otitis ATCC 51267.</title>
        <authorList>
            <consortium name="The Broad Institute Genome Sequencing Platform"/>
            <person name="Earl A."/>
            <person name="Ward D."/>
            <person name="Feldgarden M."/>
            <person name="Gevers D."/>
            <person name="Huys G."/>
            <person name="Walker B."/>
            <person name="Young S.K."/>
            <person name="Zeng Q."/>
            <person name="Gargeya S."/>
            <person name="Fitzgerald M."/>
            <person name="Haas B."/>
            <person name="Abouelleil A."/>
            <person name="Alvarado L."/>
            <person name="Arachchi H.M."/>
            <person name="Berlin A.M."/>
            <person name="Chapman S.B."/>
            <person name="Goldberg J."/>
            <person name="Griggs A."/>
            <person name="Gujja S."/>
            <person name="Hansen M."/>
            <person name="Howarth C."/>
            <person name="Imamovic A."/>
            <person name="Larimer J."/>
            <person name="McCowen C."/>
            <person name="Montmayeur A."/>
            <person name="Murphy C."/>
            <person name="Neiman D."/>
            <person name="Pearson M."/>
            <person name="Priest M."/>
            <person name="Roberts A."/>
            <person name="Saif S."/>
            <person name="Shea T."/>
            <person name="Sisk P."/>
            <person name="Sykes S."/>
            <person name="Wortman J."/>
            <person name="Nusbaum C."/>
            <person name="Birren B."/>
        </authorList>
    </citation>
    <scope>NUCLEOTIDE SEQUENCE [LARGE SCALE GENOMIC DNA]</scope>
    <source>
        <strain evidence="2 3">ATCC 51267</strain>
    </source>
</reference>
<name>K9EW24_9LACT</name>
<proteinExistence type="predicted"/>
<feature type="region of interest" description="Disordered" evidence="1">
    <location>
        <begin position="151"/>
        <end position="183"/>
    </location>
</feature>